<proteinExistence type="predicted"/>
<evidence type="ECO:0000256" key="1">
    <source>
        <dbReference type="SAM" id="MobiDB-lite"/>
    </source>
</evidence>
<dbReference type="AlphaFoldDB" id="A0A7W7S613"/>
<dbReference type="Proteomes" id="UP000573327">
    <property type="component" value="Unassembled WGS sequence"/>
</dbReference>
<reference evidence="2 3" key="1">
    <citation type="submission" date="2020-08" db="EMBL/GenBank/DDBJ databases">
        <title>Sequencing the genomes of 1000 actinobacteria strains.</title>
        <authorList>
            <person name="Klenk H.-P."/>
        </authorList>
    </citation>
    <scope>NUCLEOTIDE SEQUENCE [LARGE SCALE GENOMIC DNA]</scope>
    <source>
        <strain evidence="2 3">DSM 44786</strain>
    </source>
</reference>
<evidence type="ECO:0000313" key="2">
    <source>
        <dbReference type="EMBL" id="MBB4944545.1"/>
    </source>
</evidence>
<comment type="caution">
    <text evidence="2">The sequence shown here is derived from an EMBL/GenBank/DDBJ whole genome shotgun (WGS) entry which is preliminary data.</text>
</comment>
<protein>
    <submittedName>
        <fullName evidence="2">Uncharacterized protein</fullName>
    </submittedName>
</protein>
<accession>A0A7W7S613</accession>
<organism evidence="2 3">
    <name type="scientific">Kitasatospora gansuensis</name>
    <dbReference type="NCBI Taxonomy" id="258050"/>
    <lineage>
        <taxon>Bacteria</taxon>
        <taxon>Bacillati</taxon>
        <taxon>Actinomycetota</taxon>
        <taxon>Actinomycetes</taxon>
        <taxon>Kitasatosporales</taxon>
        <taxon>Streptomycetaceae</taxon>
        <taxon>Kitasatospora</taxon>
    </lineage>
</organism>
<keyword evidence="3" id="KW-1185">Reference proteome</keyword>
<feature type="region of interest" description="Disordered" evidence="1">
    <location>
        <begin position="1"/>
        <end position="29"/>
    </location>
</feature>
<evidence type="ECO:0000313" key="3">
    <source>
        <dbReference type="Proteomes" id="UP000573327"/>
    </source>
</evidence>
<dbReference type="EMBL" id="JACHJR010000001">
    <property type="protein sequence ID" value="MBB4944545.1"/>
    <property type="molecule type" value="Genomic_DNA"/>
</dbReference>
<name>A0A7W7S613_9ACTN</name>
<sequence>MIRRSETIICRAAVPTTTSPTSQPPTSHR</sequence>
<gene>
    <name evidence="2" type="ORF">F4556_000080</name>
</gene>
<feature type="compositionally biased region" description="Low complexity" evidence="1">
    <location>
        <begin position="15"/>
        <end position="29"/>
    </location>
</feature>